<organism evidence="4">
    <name type="scientific">marine metagenome</name>
    <dbReference type="NCBI Taxonomy" id="408172"/>
    <lineage>
        <taxon>unclassified sequences</taxon>
        <taxon>metagenomes</taxon>
        <taxon>ecological metagenomes</taxon>
    </lineage>
</organism>
<sequence>MQQKKAIVLAFLMTAATLLAGCTAIDSDGDGVLNVLDQCPNTPSGVTVDSNGCHTPCAVAPKLIASDAAGDDLFGLSVAIWGRSVIVGAPKDDDVGHEAGSAYIFACDGTQWVEEAKITASDADGGDYFGHSVDISGDTAIVGAPFNDDAGLDSGSAYIFKRVGTIWTQEAILTADDAAAGDMFGISVATYGDTAVVGAHGDDGWINGASTASGTAGCSGGTCSIGAAYIFAPNHVTGATWTQEAKISASDSIQFQYGDDAFGWDVDIYDTTIVVGSYLDNQGSVGNIPFMGGSAYVFIRSSSWDPITGLYTWSEQAKLIASDALAVGRGHFGYSVGIYDHSIVIGAPRCGAGC</sequence>
<reference evidence="4" key="1">
    <citation type="submission" date="2018-05" db="EMBL/GenBank/DDBJ databases">
        <authorList>
            <person name="Lanie J.A."/>
            <person name="Ng W.-L."/>
            <person name="Kazmierczak K.M."/>
            <person name="Andrzejewski T.M."/>
            <person name="Davidsen T.M."/>
            <person name="Wayne K.J."/>
            <person name="Tettelin H."/>
            <person name="Glass J.I."/>
            <person name="Rusch D."/>
            <person name="Podicherti R."/>
            <person name="Tsui H.-C.T."/>
            <person name="Winkler M.E."/>
        </authorList>
    </citation>
    <scope>NUCLEOTIDE SEQUENCE</scope>
</reference>
<dbReference type="Gene3D" id="2.130.10.130">
    <property type="entry name" value="Integrin alpha, N-terminal"/>
    <property type="match status" value="1"/>
</dbReference>
<dbReference type="InterPro" id="IPR028994">
    <property type="entry name" value="Integrin_alpha_N"/>
</dbReference>
<evidence type="ECO:0000256" key="2">
    <source>
        <dbReference type="ARBA" id="ARBA00022737"/>
    </source>
</evidence>
<evidence type="ECO:0000256" key="1">
    <source>
        <dbReference type="ARBA" id="ARBA00022729"/>
    </source>
</evidence>
<gene>
    <name evidence="4" type="ORF">METZ01_LOCUS286809</name>
</gene>
<keyword evidence="3" id="KW-0325">Glycoprotein</keyword>
<accession>A0A382LDJ3</accession>
<dbReference type="InterPro" id="IPR013517">
    <property type="entry name" value="FG-GAP"/>
</dbReference>
<dbReference type="AlphaFoldDB" id="A0A382LDJ3"/>
<dbReference type="SMART" id="SM00191">
    <property type="entry name" value="Int_alpha"/>
    <property type="match status" value="3"/>
</dbReference>
<dbReference type="EMBL" id="UINC01085951">
    <property type="protein sequence ID" value="SVC33955.1"/>
    <property type="molecule type" value="Genomic_DNA"/>
</dbReference>
<evidence type="ECO:0000256" key="3">
    <source>
        <dbReference type="ARBA" id="ARBA00023180"/>
    </source>
</evidence>
<dbReference type="InterPro" id="IPR013519">
    <property type="entry name" value="Int_alpha_beta-p"/>
</dbReference>
<keyword evidence="2" id="KW-0677">Repeat</keyword>
<feature type="non-terminal residue" evidence="4">
    <location>
        <position position="354"/>
    </location>
</feature>
<dbReference type="PANTHER" id="PTHR36220">
    <property type="entry name" value="UNNAMED PRODUCT"/>
    <property type="match status" value="1"/>
</dbReference>
<evidence type="ECO:0000313" key="4">
    <source>
        <dbReference type="EMBL" id="SVC33955.1"/>
    </source>
</evidence>
<keyword evidence="1" id="KW-0732">Signal</keyword>
<name>A0A382LDJ3_9ZZZZ</name>
<evidence type="ECO:0008006" key="5">
    <source>
        <dbReference type="Google" id="ProtNLM"/>
    </source>
</evidence>
<dbReference type="PROSITE" id="PS51257">
    <property type="entry name" value="PROKAR_LIPOPROTEIN"/>
    <property type="match status" value="1"/>
</dbReference>
<proteinExistence type="predicted"/>
<dbReference type="SUPFAM" id="SSF69318">
    <property type="entry name" value="Integrin alpha N-terminal domain"/>
    <property type="match status" value="1"/>
</dbReference>
<protein>
    <recommendedName>
        <fullName evidence="5">Integrin alpha beta-propellor repeat protein</fullName>
    </recommendedName>
</protein>
<dbReference type="PANTHER" id="PTHR36220:SF1">
    <property type="entry name" value="GAMMA TUBULIN COMPLEX COMPONENT C-TERMINAL DOMAIN-CONTAINING PROTEIN"/>
    <property type="match status" value="1"/>
</dbReference>
<dbReference type="Pfam" id="PF14312">
    <property type="entry name" value="FG-GAP_2"/>
    <property type="match status" value="5"/>
</dbReference>